<reference evidence="2 3" key="1">
    <citation type="journal article" date="2018" name="Mol. Biol. Evol.">
        <title>Broad Genomic Sampling Reveals a Smut Pathogenic Ancestry of the Fungal Clade Ustilaginomycotina.</title>
        <authorList>
            <person name="Kijpornyongpan T."/>
            <person name="Mondo S.J."/>
            <person name="Barry K."/>
            <person name="Sandor L."/>
            <person name="Lee J."/>
            <person name="Lipzen A."/>
            <person name="Pangilinan J."/>
            <person name="LaButti K."/>
            <person name="Hainaut M."/>
            <person name="Henrissat B."/>
            <person name="Grigoriev I.V."/>
            <person name="Spatafora J.W."/>
            <person name="Aime M.C."/>
        </authorList>
    </citation>
    <scope>NUCLEOTIDE SEQUENCE [LARGE SCALE GENOMIC DNA]</scope>
    <source>
        <strain evidence="2 3">MCA 5214</strain>
    </source>
</reference>
<evidence type="ECO:0000256" key="1">
    <source>
        <dbReference type="SAM" id="MobiDB-lite"/>
    </source>
</evidence>
<dbReference type="Proteomes" id="UP000245884">
    <property type="component" value="Unassembled WGS sequence"/>
</dbReference>
<dbReference type="GeneID" id="37031378"/>
<feature type="region of interest" description="Disordered" evidence="1">
    <location>
        <begin position="411"/>
        <end position="430"/>
    </location>
</feature>
<evidence type="ECO:0000313" key="3">
    <source>
        <dbReference type="Proteomes" id="UP000245884"/>
    </source>
</evidence>
<evidence type="ECO:0000313" key="2">
    <source>
        <dbReference type="EMBL" id="PWN26481.1"/>
    </source>
</evidence>
<proteinExistence type="predicted"/>
<dbReference type="RefSeq" id="XP_025361093.1">
    <property type="nucleotide sequence ID" value="XM_025509555.1"/>
</dbReference>
<accession>A0A316UQ99</accession>
<keyword evidence="3" id="KW-1185">Reference proteome</keyword>
<feature type="region of interest" description="Disordered" evidence="1">
    <location>
        <begin position="83"/>
        <end position="123"/>
    </location>
</feature>
<dbReference type="AlphaFoldDB" id="A0A316UQ99"/>
<feature type="compositionally biased region" description="Acidic residues" evidence="1">
    <location>
        <begin position="90"/>
        <end position="99"/>
    </location>
</feature>
<gene>
    <name evidence="2" type="ORF">BDZ90DRAFT_39780</name>
</gene>
<organism evidence="2 3">
    <name type="scientific">Jaminaea rosea</name>
    <dbReference type="NCBI Taxonomy" id="1569628"/>
    <lineage>
        <taxon>Eukaryota</taxon>
        <taxon>Fungi</taxon>
        <taxon>Dikarya</taxon>
        <taxon>Basidiomycota</taxon>
        <taxon>Ustilaginomycotina</taxon>
        <taxon>Exobasidiomycetes</taxon>
        <taxon>Microstromatales</taxon>
        <taxon>Microstromatales incertae sedis</taxon>
        <taxon>Jaminaea</taxon>
    </lineage>
</organism>
<dbReference type="EMBL" id="KZ819671">
    <property type="protein sequence ID" value="PWN26481.1"/>
    <property type="molecule type" value="Genomic_DNA"/>
</dbReference>
<sequence length="430" mass="46936">MSKAADSCVRAEASLWLFVLHQLVDKSRLNADQAAAFANGMEKLVIAFKRASNRASLEHLIPSSAEETLPDFVFEAKTGLCDDDGRVGDDKDEESDDVNGEGGKSGTEDGNDANEFKGGATGCSYLDDEDQDDELGLLLSSGEVDGGTSEQIWTALHRTGSSKVGCDEQGQDLALSNLAKLFQSLVAQHGDKFGCEMMGFGLSTLGLFPPRLTAADFVRALSQWTDYSRDCEEMRALRPPPPGPLSGDKWVADEGSEHLKRSACVGLNPFNLYAALLVMLCKPYLVACHLTGLPLNHADVPVTIVAHRIHGLPFSSGFDVVFPSDVGQYRESSRNFLLESKAANWIRRTYDGAVLFNVAYGALHLVPSISPRSILIPPYFLFPFLTFITSTIFTLDAIRCVQHESLHGSLRRTMDTMPPTDRRRGTHCGR</sequence>
<protein>
    <submittedName>
        <fullName evidence="2">Uncharacterized protein</fullName>
    </submittedName>
</protein>
<name>A0A316UQ99_9BASI</name>